<evidence type="ECO:0000259" key="14">
    <source>
        <dbReference type="Pfam" id="PF05173"/>
    </source>
</evidence>
<keyword evidence="5" id="KW-0220">Diaminopimelate biosynthesis</keyword>
<evidence type="ECO:0000313" key="15">
    <source>
        <dbReference type="EMBL" id="SVA21713.1"/>
    </source>
</evidence>
<proteinExistence type="inferred from homology"/>
<dbReference type="GO" id="GO:0019877">
    <property type="term" value="P:diaminopimelate biosynthetic process"/>
    <property type="evidence" value="ECO:0007669"/>
    <property type="project" value="UniProtKB-KW"/>
</dbReference>
<evidence type="ECO:0000256" key="8">
    <source>
        <dbReference type="ARBA" id="ARBA00023154"/>
    </source>
</evidence>
<evidence type="ECO:0000256" key="3">
    <source>
        <dbReference type="ARBA" id="ARBA00022605"/>
    </source>
</evidence>
<evidence type="ECO:0000256" key="7">
    <source>
        <dbReference type="ARBA" id="ARBA00023027"/>
    </source>
</evidence>
<evidence type="ECO:0000256" key="1">
    <source>
        <dbReference type="ARBA" id="ARBA00006642"/>
    </source>
</evidence>
<dbReference type="InterPro" id="IPR023940">
    <property type="entry name" value="DHDPR_bac"/>
</dbReference>
<evidence type="ECO:0000256" key="9">
    <source>
        <dbReference type="ARBA" id="ARBA00037922"/>
    </source>
</evidence>
<organism evidence="15">
    <name type="scientific">marine metagenome</name>
    <dbReference type="NCBI Taxonomy" id="408172"/>
    <lineage>
        <taxon>unclassified sequences</taxon>
        <taxon>metagenomes</taxon>
        <taxon>ecological metagenomes</taxon>
    </lineage>
</organism>
<dbReference type="InterPro" id="IPR036291">
    <property type="entry name" value="NAD(P)-bd_dom_sf"/>
</dbReference>
<feature type="domain" description="Dihydrodipicolinate reductase C-terminal" evidence="14">
    <location>
        <begin position="131"/>
        <end position="267"/>
    </location>
</feature>
<feature type="domain" description="Dihydrodipicolinate reductase N-terminal" evidence="13">
    <location>
        <begin position="5"/>
        <end position="128"/>
    </location>
</feature>
<evidence type="ECO:0000256" key="4">
    <source>
        <dbReference type="ARBA" id="ARBA00022857"/>
    </source>
</evidence>
<evidence type="ECO:0000259" key="13">
    <source>
        <dbReference type="Pfam" id="PF01113"/>
    </source>
</evidence>
<dbReference type="InterPro" id="IPR022664">
    <property type="entry name" value="DapB_N_CS"/>
</dbReference>
<protein>
    <recommendedName>
        <fullName evidence="10">4-hydroxy-tetrahydrodipicolinate reductase</fullName>
        <ecNumber evidence="10">1.17.1.8</ecNumber>
    </recommendedName>
</protein>
<keyword evidence="8" id="KW-0457">Lysine biosynthesis</keyword>
<dbReference type="Gene3D" id="3.40.50.720">
    <property type="entry name" value="NAD(P)-binding Rossmann-like Domain"/>
    <property type="match status" value="1"/>
</dbReference>
<comment type="catalytic activity">
    <reaction evidence="11">
        <text>(S)-2,3,4,5-tetrahydrodipicolinate + NADP(+) + H2O = (2S,4S)-4-hydroxy-2,3,4,5-tetrahydrodipicolinate + NADPH + H(+)</text>
        <dbReference type="Rhea" id="RHEA:35331"/>
        <dbReference type="ChEBI" id="CHEBI:15377"/>
        <dbReference type="ChEBI" id="CHEBI:15378"/>
        <dbReference type="ChEBI" id="CHEBI:16845"/>
        <dbReference type="ChEBI" id="CHEBI:57783"/>
        <dbReference type="ChEBI" id="CHEBI:58349"/>
        <dbReference type="ChEBI" id="CHEBI:67139"/>
        <dbReference type="EC" id="1.17.1.8"/>
    </reaction>
</comment>
<evidence type="ECO:0000256" key="6">
    <source>
        <dbReference type="ARBA" id="ARBA00023002"/>
    </source>
</evidence>
<dbReference type="SUPFAM" id="SSF55347">
    <property type="entry name" value="Glyceraldehyde-3-phosphate dehydrogenase-like, C-terminal domain"/>
    <property type="match status" value="1"/>
</dbReference>
<dbReference type="PANTHER" id="PTHR20836:SF0">
    <property type="entry name" value="4-HYDROXY-TETRAHYDRODIPICOLINATE REDUCTASE 1, CHLOROPLASTIC-RELATED"/>
    <property type="match status" value="1"/>
</dbReference>
<dbReference type="FunFam" id="3.30.360.10:FF:000004">
    <property type="entry name" value="4-hydroxy-tetrahydrodipicolinate reductase"/>
    <property type="match status" value="1"/>
</dbReference>
<keyword evidence="3" id="KW-0028">Amino-acid biosynthesis</keyword>
<dbReference type="GO" id="GO:0008839">
    <property type="term" value="F:4-hydroxy-tetrahydrodipicolinate reductase"/>
    <property type="evidence" value="ECO:0007669"/>
    <property type="project" value="UniProtKB-EC"/>
</dbReference>
<evidence type="ECO:0000256" key="5">
    <source>
        <dbReference type="ARBA" id="ARBA00022915"/>
    </source>
</evidence>
<dbReference type="InterPro" id="IPR022663">
    <property type="entry name" value="DapB_C"/>
</dbReference>
<evidence type="ECO:0000256" key="12">
    <source>
        <dbReference type="ARBA" id="ARBA00049396"/>
    </source>
</evidence>
<sequence length="269" mass="28389">MINKIKTTVIGAAGKMGREIISLISTSKTLELVGALESKDSAFLGKDACELAGNNSNGVTITDNVIDELLKSEAVIDFSSPVSTVFASEISAQGRLVHVIGTTGFNADQLELINSAARHATIIKSGNMSLGVNALLGLVERISGLLDDDWDAEINELHHKDKADSPSGTALALGEAIAKGRDQDLKKVKEQARDGINLNRKKGSIGFSSVRGGSIVGEHSVIFAGSGERIRLEHIAETRDIFAKGAIKAVQWGIGKSPGLYTMQDVLGI</sequence>
<dbReference type="PIRSF" id="PIRSF000161">
    <property type="entry name" value="DHPR"/>
    <property type="match status" value="1"/>
</dbReference>
<reference evidence="15" key="1">
    <citation type="submission" date="2018-05" db="EMBL/GenBank/DDBJ databases">
        <authorList>
            <person name="Lanie J.A."/>
            <person name="Ng W.-L."/>
            <person name="Kazmierczak K.M."/>
            <person name="Andrzejewski T.M."/>
            <person name="Davidsen T.M."/>
            <person name="Wayne K.J."/>
            <person name="Tettelin H."/>
            <person name="Glass J.I."/>
            <person name="Rusch D."/>
            <person name="Podicherti R."/>
            <person name="Tsui H.-C.T."/>
            <person name="Winkler M.E."/>
        </authorList>
    </citation>
    <scope>NUCLEOTIDE SEQUENCE</scope>
</reference>
<keyword evidence="7" id="KW-0520">NAD</keyword>
<accession>A0A381U5F2</accession>
<dbReference type="HAMAP" id="MF_00102">
    <property type="entry name" value="DapB"/>
    <property type="match status" value="1"/>
</dbReference>
<comment type="similarity">
    <text evidence="1">Belongs to the DapB family.</text>
</comment>
<dbReference type="EMBL" id="UINC01005499">
    <property type="protein sequence ID" value="SVA21713.1"/>
    <property type="molecule type" value="Genomic_DNA"/>
</dbReference>
<dbReference type="Pfam" id="PF01113">
    <property type="entry name" value="DapB_N"/>
    <property type="match status" value="1"/>
</dbReference>
<dbReference type="PANTHER" id="PTHR20836">
    <property type="entry name" value="DIHYDRODIPICOLINATE REDUCTASE"/>
    <property type="match status" value="1"/>
</dbReference>
<keyword evidence="2" id="KW-0963">Cytoplasm</keyword>
<dbReference type="PROSITE" id="PS01298">
    <property type="entry name" value="DAPB"/>
    <property type="match status" value="1"/>
</dbReference>
<gene>
    <name evidence="15" type="ORF">METZ01_LOCUS74567</name>
</gene>
<dbReference type="InterPro" id="IPR000846">
    <property type="entry name" value="DapB_N"/>
</dbReference>
<evidence type="ECO:0000256" key="10">
    <source>
        <dbReference type="ARBA" id="ARBA00038983"/>
    </source>
</evidence>
<comment type="pathway">
    <text evidence="9">Amino-acid biosynthesis; L-lysine biosynthesis via DAP pathway; (S)-tetrahydrodipicolinate from L-aspartate: step 4/4.</text>
</comment>
<name>A0A381U5F2_9ZZZZ</name>
<evidence type="ECO:0000256" key="2">
    <source>
        <dbReference type="ARBA" id="ARBA00022490"/>
    </source>
</evidence>
<evidence type="ECO:0000256" key="11">
    <source>
        <dbReference type="ARBA" id="ARBA00049080"/>
    </source>
</evidence>
<dbReference type="Gene3D" id="3.30.360.10">
    <property type="entry name" value="Dihydrodipicolinate Reductase, domain 2"/>
    <property type="match status" value="1"/>
</dbReference>
<dbReference type="NCBIfam" id="TIGR00036">
    <property type="entry name" value="dapB"/>
    <property type="match status" value="1"/>
</dbReference>
<dbReference type="Pfam" id="PF05173">
    <property type="entry name" value="DapB_C"/>
    <property type="match status" value="1"/>
</dbReference>
<comment type="catalytic activity">
    <reaction evidence="12">
        <text>(S)-2,3,4,5-tetrahydrodipicolinate + NAD(+) + H2O = (2S,4S)-4-hydroxy-2,3,4,5-tetrahydrodipicolinate + NADH + H(+)</text>
        <dbReference type="Rhea" id="RHEA:35323"/>
        <dbReference type="ChEBI" id="CHEBI:15377"/>
        <dbReference type="ChEBI" id="CHEBI:15378"/>
        <dbReference type="ChEBI" id="CHEBI:16845"/>
        <dbReference type="ChEBI" id="CHEBI:57540"/>
        <dbReference type="ChEBI" id="CHEBI:57945"/>
        <dbReference type="ChEBI" id="CHEBI:67139"/>
        <dbReference type="EC" id="1.17.1.8"/>
    </reaction>
</comment>
<dbReference type="GO" id="GO:0009089">
    <property type="term" value="P:lysine biosynthetic process via diaminopimelate"/>
    <property type="evidence" value="ECO:0007669"/>
    <property type="project" value="InterPro"/>
</dbReference>
<dbReference type="SUPFAM" id="SSF51735">
    <property type="entry name" value="NAD(P)-binding Rossmann-fold domains"/>
    <property type="match status" value="1"/>
</dbReference>
<keyword evidence="6" id="KW-0560">Oxidoreductase</keyword>
<dbReference type="CDD" id="cd02274">
    <property type="entry name" value="DHDPR_N"/>
    <property type="match status" value="1"/>
</dbReference>
<dbReference type="AlphaFoldDB" id="A0A381U5F2"/>
<dbReference type="EC" id="1.17.1.8" evidence="10"/>
<keyword evidence="4" id="KW-0521">NADP</keyword>